<evidence type="ECO:0000259" key="5">
    <source>
        <dbReference type="Pfam" id="PF01979"/>
    </source>
</evidence>
<dbReference type="InterPro" id="IPR011059">
    <property type="entry name" value="Metal-dep_hydrolase_composite"/>
</dbReference>
<dbReference type="InterPro" id="IPR032466">
    <property type="entry name" value="Metal_Hydrolase"/>
</dbReference>
<keyword evidence="8" id="KW-1185">Reference proteome</keyword>
<feature type="domain" description="Amidohydrolase-related" evidence="5">
    <location>
        <begin position="53"/>
        <end position="436"/>
    </location>
</feature>
<dbReference type="PANTHER" id="PTHR11271:SF48">
    <property type="entry name" value="AMIDOHYDROLASE-RELATED DOMAIN-CONTAINING PROTEIN"/>
    <property type="match status" value="1"/>
</dbReference>
<dbReference type="NCBIfam" id="TIGR02022">
    <property type="entry name" value="hutF"/>
    <property type="match status" value="1"/>
</dbReference>
<sequence>MSIFDQTKVLFARHAWLVDGWVDNARIHWNDQGDISQIETNVASDPDDHIEQFVVPGMINLHSHAFQRAMAGMTEIAGSGPDSFWTWRDLMYRFALAINPEQIQSIAAQLYSECLRFGYTSVCEFHYLHRAPSGDFYANIAETSQRVLNAAEQTGIGITLLPVLYTYADFNEYPLNPNQRRFSTNPEQLLKIVRALEPQRSGQVEIGVAPHSIRAAALEDIAEVVAALPSDRPIHIHIAEQQKEVDNCVASSGKRPVELLFDAQSSSNPVNERWCLVHATHLSASEVTQIAQSKAVAGICTTTEGNLGDGFFDLPAFIAQQGRFGIGSDSHVSQSPIEELRWLEYGQRLRAQRRNMSAVGEQKHIGDFLWKSALQGGMQASGRKVGSIEVGKRADLLVLDAKHPNLSGIACSDVLNTWIFTGNDNLVHDVLVGGQWRVKEGRHVNQVAIEQRFKQTMQQLRAL</sequence>
<comment type="caution">
    <text evidence="7">The sequence shown here is derived from an EMBL/GenBank/DDBJ whole genome shotgun (WGS) entry which is preliminary data.</text>
</comment>
<dbReference type="SUPFAM" id="SSF51556">
    <property type="entry name" value="Metallo-dependent hydrolases"/>
    <property type="match status" value="1"/>
</dbReference>
<evidence type="ECO:0000256" key="1">
    <source>
        <dbReference type="ARBA" id="ARBA00001947"/>
    </source>
</evidence>
<dbReference type="Pfam" id="PF22429">
    <property type="entry name" value="HutF_N"/>
    <property type="match status" value="1"/>
</dbReference>
<evidence type="ECO:0000313" key="7">
    <source>
        <dbReference type="EMBL" id="TDK62798.1"/>
    </source>
</evidence>
<dbReference type="Gene3D" id="2.30.40.10">
    <property type="entry name" value="Urease, subunit C, domain 1"/>
    <property type="match status" value="1"/>
</dbReference>
<protein>
    <submittedName>
        <fullName evidence="7">Formimidoylglutamate deiminase</fullName>
        <ecNumber evidence="7">3.5.3.13</ecNumber>
    </submittedName>
</protein>
<dbReference type="SUPFAM" id="SSF51338">
    <property type="entry name" value="Composite domain of metallo-dependent hydrolases"/>
    <property type="match status" value="1"/>
</dbReference>
<dbReference type="RefSeq" id="WP_133330353.1">
    <property type="nucleotide sequence ID" value="NZ_SMYL01000010.1"/>
</dbReference>
<dbReference type="Pfam" id="PF01979">
    <property type="entry name" value="Amidohydro_1"/>
    <property type="match status" value="1"/>
</dbReference>
<dbReference type="Gene3D" id="3.20.20.140">
    <property type="entry name" value="Metal-dependent hydrolases"/>
    <property type="match status" value="1"/>
</dbReference>
<dbReference type="EMBL" id="SMYL01000010">
    <property type="protein sequence ID" value="TDK62798.1"/>
    <property type="molecule type" value="Genomic_DNA"/>
</dbReference>
<dbReference type="InterPro" id="IPR006680">
    <property type="entry name" value="Amidohydro-rel"/>
</dbReference>
<evidence type="ECO:0000256" key="4">
    <source>
        <dbReference type="ARBA" id="ARBA00022833"/>
    </source>
</evidence>
<reference evidence="7 8" key="1">
    <citation type="submission" date="2019-03" db="EMBL/GenBank/DDBJ databases">
        <title>Sapientia aquatica gen. nov., sp. nov., isolated from a crater lake.</title>
        <authorList>
            <person name="Felfoldi T."/>
            <person name="Szabo A."/>
            <person name="Toth E."/>
            <person name="Schumann P."/>
            <person name="Keki Z."/>
            <person name="Marialigeti K."/>
            <person name="Mathe I."/>
        </authorList>
    </citation>
    <scope>NUCLEOTIDE SEQUENCE [LARGE SCALE GENOMIC DNA]</scope>
    <source>
        <strain evidence="7 8">SA-152</strain>
    </source>
</reference>
<organism evidence="7 8">
    <name type="scientific">Sapientia aquatica</name>
    <dbReference type="NCBI Taxonomy" id="1549640"/>
    <lineage>
        <taxon>Bacteria</taxon>
        <taxon>Pseudomonadati</taxon>
        <taxon>Pseudomonadota</taxon>
        <taxon>Betaproteobacteria</taxon>
        <taxon>Burkholderiales</taxon>
        <taxon>Oxalobacteraceae</taxon>
        <taxon>Sapientia</taxon>
    </lineage>
</organism>
<evidence type="ECO:0000313" key="8">
    <source>
        <dbReference type="Proteomes" id="UP000294829"/>
    </source>
</evidence>
<dbReference type="NCBIfam" id="NF006681">
    <property type="entry name" value="PRK09229.1-2"/>
    <property type="match status" value="1"/>
</dbReference>
<feature type="domain" description="Formimidoylglutamate deiminase N-terminal" evidence="6">
    <location>
        <begin position="8"/>
        <end position="49"/>
    </location>
</feature>
<dbReference type="GO" id="GO:0050416">
    <property type="term" value="F:formimidoylglutamate deiminase activity"/>
    <property type="evidence" value="ECO:0007669"/>
    <property type="project" value="UniProtKB-EC"/>
</dbReference>
<dbReference type="InterPro" id="IPR010252">
    <property type="entry name" value="HutF"/>
</dbReference>
<dbReference type="OrthoDB" id="9796020at2"/>
<evidence type="ECO:0000256" key="3">
    <source>
        <dbReference type="ARBA" id="ARBA00022801"/>
    </source>
</evidence>
<dbReference type="AlphaFoldDB" id="A0A4R5VUJ8"/>
<dbReference type="InterPro" id="IPR055156">
    <property type="entry name" value="HutF-like_N"/>
</dbReference>
<keyword evidence="2" id="KW-0479">Metal-binding</keyword>
<dbReference type="EC" id="3.5.3.13" evidence="7"/>
<keyword evidence="3 7" id="KW-0378">Hydrolase</keyword>
<dbReference type="GO" id="GO:0019239">
    <property type="term" value="F:deaminase activity"/>
    <property type="evidence" value="ECO:0007669"/>
    <property type="project" value="TreeGrafter"/>
</dbReference>
<dbReference type="GO" id="GO:0005829">
    <property type="term" value="C:cytosol"/>
    <property type="evidence" value="ECO:0007669"/>
    <property type="project" value="TreeGrafter"/>
</dbReference>
<comment type="cofactor">
    <cofactor evidence="1">
        <name>Zn(2+)</name>
        <dbReference type="ChEBI" id="CHEBI:29105"/>
    </cofactor>
</comment>
<gene>
    <name evidence="7" type="ORF">E2I14_15980</name>
</gene>
<name>A0A4R5VUJ8_9BURK</name>
<evidence type="ECO:0000256" key="2">
    <source>
        <dbReference type="ARBA" id="ARBA00022723"/>
    </source>
</evidence>
<proteinExistence type="predicted"/>
<dbReference type="GO" id="GO:0046872">
    <property type="term" value="F:metal ion binding"/>
    <property type="evidence" value="ECO:0007669"/>
    <property type="project" value="UniProtKB-KW"/>
</dbReference>
<dbReference type="InterPro" id="IPR051607">
    <property type="entry name" value="Metallo-dep_hydrolases"/>
</dbReference>
<evidence type="ECO:0000259" key="6">
    <source>
        <dbReference type="Pfam" id="PF22429"/>
    </source>
</evidence>
<keyword evidence="4" id="KW-0862">Zinc</keyword>
<dbReference type="NCBIfam" id="NF006684">
    <property type="entry name" value="PRK09229.1-5"/>
    <property type="match status" value="1"/>
</dbReference>
<dbReference type="Proteomes" id="UP000294829">
    <property type="component" value="Unassembled WGS sequence"/>
</dbReference>
<dbReference type="PANTHER" id="PTHR11271">
    <property type="entry name" value="GUANINE DEAMINASE"/>
    <property type="match status" value="1"/>
</dbReference>
<accession>A0A4R5VUJ8</accession>